<comment type="caution">
    <text evidence="1">The sequence shown here is derived from an EMBL/GenBank/DDBJ whole genome shotgun (WGS) entry which is preliminary data.</text>
</comment>
<reference evidence="1 2" key="1">
    <citation type="journal article" date="2019" name="Int. J. Syst. Evol. Microbiol.">
        <title>The Global Catalogue of Microorganisms (GCM) 10K type strain sequencing project: providing services to taxonomists for standard genome sequencing and annotation.</title>
        <authorList>
            <consortium name="The Broad Institute Genomics Platform"/>
            <consortium name="The Broad Institute Genome Sequencing Center for Infectious Disease"/>
            <person name="Wu L."/>
            <person name="Ma J."/>
        </authorList>
    </citation>
    <scope>NUCLEOTIDE SEQUENCE [LARGE SCALE GENOMIC DNA]</scope>
    <source>
        <strain evidence="1 2">JCM 9731</strain>
    </source>
</reference>
<accession>A0ABN0WS18</accession>
<proteinExistence type="predicted"/>
<dbReference type="Proteomes" id="UP001500782">
    <property type="component" value="Unassembled WGS sequence"/>
</dbReference>
<evidence type="ECO:0000313" key="1">
    <source>
        <dbReference type="EMBL" id="GAA0345333.1"/>
    </source>
</evidence>
<protein>
    <submittedName>
        <fullName evidence="1">Uncharacterized protein</fullName>
    </submittedName>
</protein>
<dbReference type="SUPFAM" id="SSF53649">
    <property type="entry name" value="Alkaline phosphatase-like"/>
    <property type="match status" value="1"/>
</dbReference>
<dbReference type="InterPro" id="IPR017850">
    <property type="entry name" value="Alkaline_phosphatase_core_sf"/>
</dbReference>
<organism evidence="1 2">
    <name type="scientific">Bacillus carboniphilus</name>
    <dbReference type="NCBI Taxonomy" id="86663"/>
    <lineage>
        <taxon>Bacteria</taxon>
        <taxon>Bacillati</taxon>
        <taxon>Bacillota</taxon>
        <taxon>Bacilli</taxon>
        <taxon>Bacillales</taxon>
        <taxon>Bacillaceae</taxon>
        <taxon>Bacillus</taxon>
    </lineage>
</organism>
<dbReference type="EMBL" id="BAAADJ010000063">
    <property type="protein sequence ID" value="GAA0345333.1"/>
    <property type="molecule type" value="Genomic_DNA"/>
</dbReference>
<name>A0ABN0WS18_9BACI</name>
<gene>
    <name evidence="1" type="ORF">GCM10008967_39700</name>
</gene>
<dbReference type="RefSeq" id="WP_343803205.1">
    <property type="nucleotide sequence ID" value="NZ_BAAADJ010000063.1"/>
</dbReference>
<keyword evidence="2" id="KW-1185">Reference proteome</keyword>
<dbReference type="Gene3D" id="3.40.720.10">
    <property type="entry name" value="Alkaline Phosphatase, subunit A"/>
    <property type="match status" value="1"/>
</dbReference>
<evidence type="ECO:0000313" key="2">
    <source>
        <dbReference type="Proteomes" id="UP001500782"/>
    </source>
</evidence>
<sequence length="343" mass="38507">MPNDVHTNGPDLLSLGNVKRIDPSNGFLIHKYGMNDKRSIKELTYLIQQDAVPNFTLVYLPDNDRPVHNKGPNTLKGLKKLDKQLQNLLNVFPTWEDALSEITWVMIGDSAQSAMVKDKNSALLKLKDLLSDFQIAKIGDIKETNEIVFTPNERMAYIYALQDHIQLTDIKDRLFKDDRMDFVAWKEQDTIHVASPHKAEELTFKKGGPYTDEYQQTWELQGDFSVLDLTVKNDGTIEYGNYPDGLARLYGAINSQEGRFLIAEAKPGHEFKGEGTATHDGGGAHGSIHKKDSVAPILITGTDQLPQHYRIVDLKNWVLQLLLGQGDRNGVPPSNEESKSTPN</sequence>